<dbReference type="Proteomes" id="UP000559256">
    <property type="component" value="Unassembled WGS sequence"/>
</dbReference>
<keyword evidence="3" id="KW-1185">Reference proteome</keyword>
<feature type="region of interest" description="Disordered" evidence="1">
    <location>
        <begin position="260"/>
        <end position="283"/>
    </location>
</feature>
<comment type="caution">
    <text evidence="2">The sequence shown here is derived from an EMBL/GenBank/DDBJ whole genome shotgun (WGS) entry which is preliminary data.</text>
</comment>
<feature type="compositionally biased region" description="Low complexity" evidence="1">
    <location>
        <begin position="335"/>
        <end position="347"/>
    </location>
</feature>
<dbReference type="AlphaFoldDB" id="A0A8H5C9J7"/>
<feature type="compositionally biased region" description="Polar residues" evidence="1">
    <location>
        <begin position="172"/>
        <end position="193"/>
    </location>
</feature>
<feature type="region of interest" description="Disordered" evidence="1">
    <location>
        <begin position="301"/>
        <end position="426"/>
    </location>
</feature>
<feature type="region of interest" description="Disordered" evidence="1">
    <location>
        <begin position="165"/>
        <end position="193"/>
    </location>
</feature>
<feature type="region of interest" description="Disordered" evidence="1">
    <location>
        <begin position="470"/>
        <end position="508"/>
    </location>
</feature>
<feature type="compositionally biased region" description="Low complexity" evidence="1">
    <location>
        <begin position="270"/>
        <end position="283"/>
    </location>
</feature>
<sequence>MAGQPILPENINGTYYTSAIMTEREKAFSTASTFAVVSASDDDIKAGAQSDSDFEAKCVYHIPSSSKLVQPASDDTNDTSNDSTILTEANDFPHGSAQNNFNHGSAQNNFNRGSAQNNFNHGSAQNDFNHNSAQNNLVASPSVTRRTRDFVHGSGQNLAVVVPSHDSSSSVATNFNHGSAQNDFNHNSAQNNLVAPPSVTRRTRDFVHGSGQNPAVVVPSTDSFSSVATNFNHGSAQNSFNHNSAQNNFVAPPSVTRRTRDFVHGSGQNPAVDVPSPDSSSPVATTLDFVHNSGQNDIALGVGLSSTSPSSPTSSLQALDFDHGSSQNNGLIDPSSTSVSSGSLGLSETPKESIATAGWNSGSGQNIDSISIPEPSSQNPGVDVPSTSSSSSSPTATTLDFDHGSSQNNGLIDPSSTSVLSGSLGLDETPKESITAAGWNSGSSQNIDSISIPAVVSSLNKTSLTKTKRSREVGKIDTTSRSLKAVKTGPMSSPITARSARFHSALEN</sequence>
<evidence type="ECO:0000313" key="3">
    <source>
        <dbReference type="Proteomes" id="UP000559256"/>
    </source>
</evidence>
<accession>A0A8H5C9J7</accession>
<evidence type="ECO:0000313" key="2">
    <source>
        <dbReference type="EMBL" id="KAF5337624.1"/>
    </source>
</evidence>
<feature type="compositionally biased region" description="Low complexity" evidence="1">
    <location>
        <begin position="415"/>
        <end position="426"/>
    </location>
</feature>
<feature type="compositionally biased region" description="Polar residues" evidence="1">
    <location>
        <begin position="358"/>
        <end position="380"/>
    </location>
</feature>
<dbReference type="EMBL" id="JAACJM010000213">
    <property type="protein sequence ID" value="KAF5337624.1"/>
    <property type="molecule type" value="Genomic_DNA"/>
</dbReference>
<feature type="region of interest" description="Disordered" evidence="1">
    <location>
        <begin position="67"/>
        <end position="134"/>
    </location>
</feature>
<gene>
    <name evidence="2" type="ORF">D9758_014924</name>
</gene>
<evidence type="ECO:0000256" key="1">
    <source>
        <dbReference type="SAM" id="MobiDB-lite"/>
    </source>
</evidence>
<proteinExistence type="predicted"/>
<reference evidence="2 3" key="1">
    <citation type="journal article" date="2020" name="ISME J.">
        <title>Uncovering the hidden diversity of litter-decomposition mechanisms in mushroom-forming fungi.</title>
        <authorList>
            <person name="Floudas D."/>
            <person name="Bentzer J."/>
            <person name="Ahren D."/>
            <person name="Johansson T."/>
            <person name="Persson P."/>
            <person name="Tunlid A."/>
        </authorList>
    </citation>
    <scope>NUCLEOTIDE SEQUENCE [LARGE SCALE GENOMIC DNA]</scope>
    <source>
        <strain evidence="2 3">CBS 291.85</strain>
    </source>
</reference>
<feature type="compositionally biased region" description="Low complexity" evidence="1">
    <location>
        <begin position="385"/>
        <end position="398"/>
    </location>
</feature>
<organism evidence="2 3">
    <name type="scientific">Tetrapyrgos nigripes</name>
    <dbReference type="NCBI Taxonomy" id="182062"/>
    <lineage>
        <taxon>Eukaryota</taxon>
        <taxon>Fungi</taxon>
        <taxon>Dikarya</taxon>
        <taxon>Basidiomycota</taxon>
        <taxon>Agaricomycotina</taxon>
        <taxon>Agaricomycetes</taxon>
        <taxon>Agaricomycetidae</taxon>
        <taxon>Agaricales</taxon>
        <taxon>Marasmiineae</taxon>
        <taxon>Marasmiaceae</taxon>
        <taxon>Tetrapyrgos</taxon>
    </lineage>
</organism>
<feature type="compositionally biased region" description="Low complexity" evidence="1">
    <location>
        <begin position="305"/>
        <end position="315"/>
    </location>
</feature>
<name>A0A8H5C9J7_9AGAR</name>
<protein>
    <submittedName>
        <fullName evidence="2">Uncharacterized protein</fullName>
    </submittedName>
</protein>
<feature type="compositionally biased region" description="Polar residues" evidence="1">
    <location>
        <begin position="96"/>
        <end position="134"/>
    </location>
</feature>